<feature type="region of interest" description="Disordered" evidence="1">
    <location>
        <begin position="1"/>
        <end position="22"/>
    </location>
</feature>
<protein>
    <submittedName>
        <fullName evidence="2">Uncharacterized protein</fullName>
    </submittedName>
</protein>
<dbReference type="RefSeq" id="WP_131775583.1">
    <property type="nucleotide sequence ID" value="NZ_BMOB01000001.1"/>
</dbReference>
<dbReference type="EMBL" id="BMOB01000001">
    <property type="protein sequence ID" value="GGI78100.1"/>
    <property type="molecule type" value="Genomic_DNA"/>
</dbReference>
<organism evidence="2 3">
    <name type="scientific">Legionella impletisoli</name>
    <dbReference type="NCBI Taxonomy" id="343510"/>
    <lineage>
        <taxon>Bacteria</taxon>
        <taxon>Pseudomonadati</taxon>
        <taxon>Pseudomonadota</taxon>
        <taxon>Gammaproteobacteria</taxon>
        <taxon>Legionellales</taxon>
        <taxon>Legionellaceae</taxon>
        <taxon>Legionella</taxon>
    </lineage>
</organism>
<dbReference type="Proteomes" id="UP000630149">
    <property type="component" value="Unassembled WGS sequence"/>
</dbReference>
<proteinExistence type="predicted"/>
<evidence type="ECO:0000313" key="2">
    <source>
        <dbReference type="EMBL" id="GGI78100.1"/>
    </source>
</evidence>
<name>A0A917N8X6_9GAMM</name>
<evidence type="ECO:0000313" key="3">
    <source>
        <dbReference type="Proteomes" id="UP000630149"/>
    </source>
</evidence>
<accession>A0A917N8X6</accession>
<gene>
    <name evidence="2" type="ORF">GCM10007966_03500</name>
</gene>
<keyword evidence="3" id="KW-1185">Reference proteome</keyword>
<dbReference type="AlphaFoldDB" id="A0A917N8X6"/>
<comment type="caution">
    <text evidence="2">The sequence shown here is derived from an EMBL/GenBank/DDBJ whole genome shotgun (WGS) entry which is preliminary data.</text>
</comment>
<reference evidence="2" key="2">
    <citation type="submission" date="2020-09" db="EMBL/GenBank/DDBJ databases">
        <authorList>
            <person name="Sun Q."/>
            <person name="Ohkuma M."/>
        </authorList>
    </citation>
    <scope>NUCLEOTIDE SEQUENCE</scope>
    <source>
        <strain evidence="2">JCM 13919</strain>
    </source>
</reference>
<sequence>MESERRLNLALRKRPNSQNAVSKPSFFVHQPTKVPSYVAREQKHAPFLPPLDDCKPSSQVELSLARVKPRRPPSEQKSFFSKVPNAKLPPIEEKKPSIINERSFTEVEILKQLLQYKKQTLAEILEIHRLLHEIYILTCNDVTLSHKEKNKLIDTALKDMSVNNVRIKEIREEIKKVQLELDELRAPSERALPSISYLVRK</sequence>
<reference evidence="2" key="1">
    <citation type="journal article" date="2014" name="Int. J. Syst. Evol. Microbiol.">
        <title>Complete genome sequence of Corynebacterium casei LMG S-19264T (=DSM 44701T), isolated from a smear-ripened cheese.</title>
        <authorList>
            <consortium name="US DOE Joint Genome Institute (JGI-PGF)"/>
            <person name="Walter F."/>
            <person name="Albersmeier A."/>
            <person name="Kalinowski J."/>
            <person name="Ruckert C."/>
        </authorList>
    </citation>
    <scope>NUCLEOTIDE SEQUENCE</scope>
    <source>
        <strain evidence="2">JCM 13919</strain>
    </source>
</reference>
<evidence type="ECO:0000256" key="1">
    <source>
        <dbReference type="SAM" id="MobiDB-lite"/>
    </source>
</evidence>